<keyword evidence="2" id="KW-1185">Reference proteome</keyword>
<gene>
    <name evidence="1" type="ORF">TRFO_08323</name>
</gene>
<dbReference type="Proteomes" id="UP000179807">
    <property type="component" value="Unassembled WGS sequence"/>
</dbReference>
<dbReference type="GeneID" id="94828922"/>
<dbReference type="VEuPathDB" id="TrichDB:TRFO_08323"/>
<accession>A0A1J4JKS3</accession>
<sequence>MQNVELFVNNLRNIYDKDDSSQETQKLIVEMQSFLNLSTFKDMKHEYRSRIFKEFWSFLFYSTRYSGNSTIRLSIIRTTALFIFQLISFYPTRIETAFADVLAEYAIDTLTATVAVPSYAILSYHQSPVTQDSFVSRCPVFHHICRKEALDYFPNTLSHFDHLKPEWHQSVLTNLLSKTFLKRQFNYWKLVVQIVSNNVNALFKVVFMAMFKQKDWDEILPMFAQLFFMNDAPHDSVNLYPIACFSLELIASETKQPISRITAALEILSLRTSSFQTKITMKVKGRTQIKEKVIENHEIIKNDQETKGNTDNLKNEQNNNEYNSIGENLNDLNVKNEVASIDKESLENGENNLKSILNHEKSHDEFDVGDDDVISITVSNKVNTITKDFNAKTFLTIPAFYDIGPPVEYLFPSEDDGFTILSVKLRNLIPHINNPKYTNKIINIVKAIINKPYDSYQSTCFQAIAQALPNINGQKERKLLFNELEKLFYSKSASWFHDLEILNIMKCYSGEFIIQTYGDSPRTANFFNQLIKFSKMSNDTLSQAAQDSMKLLSSSEQFVKTVMHQCDLFNPIDFQRTLQILSNNSCQNMTSQFIPLVFEAFDFYSYDKNVFTSICKFLSNFSLEKLPPSILNSCLLVLSATYTVITGISWIVTNNTNLESYEKVYQIIKESISTQPLDIITHKIFDYTNVLTLTVEVLNLIKSIEQIDASIIFDIIDHLFLLFPSLCTNIFWAHRGKLTTDQIITILNRFYIRIFYVPGSDVAKIWCQQIIIIIYNDPTKSDALRKTIDAMTKYTNKILSDVINGLNSNFNNIPNSTLHVFSKFNQLLSQEKIIIPETVGSKKNTPRIKKILHQKIKNAAKRKSVFPKIFKKDQLTLKFNLNDPIIETQLRYNTYKFSNDEISQLLSLFMKKSSKSGLHALCRYAKSNNLILPELNKSQNSLTLHHLKSMEKIKFKDLVHFSENQNNENSSEFLDFIFTQIYKDLKPKTISLYLIFLANILNRANKVKMKTASNIIEILNKNKNNFNIDLIMMVVALLSQKLPKKKTTKGLHYRLQTTNSFKFTWIFLFLDFCIEMLRYSNRKFL</sequence>
<protein>
    <submittedName>
        <fullName evidence="1">Uncharacterized protein</fullName>
    </submittedName>
</protein>
<dbReference type="RefSeq" id="XP_068352819.1">
    <property type="nucleotide sequence ID" value="XM_068494218.1"/>
</dbReference>
<reference evidence="1" key="1">
    <citation type="submission" date="2016-10" db="EMBL/GenBank/DDBJ databases">
        <authorList>
            <person name="Benchimol M."/>
            <person name="Almeida L.G."/>
            <person name="Vasconcelos A.T."/>
            <person name="Perreira-Neves A."/>
            <person name="Rosa I.A."/>
            <person name="Tasca T."/>
            <person name="Bogo M.R."/>
            <person name="de Souza W."/>
        </authorList>
    </citation>
    <scope>NUCLEOTIDE SEQUENCE [LARGE SCALE GENOMIC DNA]</scope>
    <source>
        <strain evidence="1">K</strain>
    </source>
</reference>
<proteinExistence type="predicted"/>
<dbReference type="AlphaFoldDB" id="A0A1J4JKS3"/>
<comment type="caution">
    <text evidence="1">The sequence shown here is derived from an EMBL/GenBank/DDBJ whole genome shotgun (WGS) entry which is preliminary data.</text>
</comment>
<evidence type="ECO:0000313" key="1">
    <source>
        <dbReference type="EMBL" id="OHS99682.1"/>
    </source>
</evidence>
<name>A0A1J4JKS3_9EUKA</name>
<organism evidence="1 2">
    <name type="scientific">Tritrichomonas foetus</name>
    <dbReference type="NCBI Taxonomy" id="1144522"/>
    <lineage>
        <taxon>Eukaryota</taxon>
        <taxon>Metamonada</taxon>
        <taxon>Parabasalia</taxon>
        <taxon>Tritrichomonadida</taxon>
        <taxon>Tritrichomonadidae</taxon>
        <taxon>Tritrichomonas</taxon>
    </lineage>
</organism>
<evidence type="ECO:0000313" key="2">
    <source>
        <dbReference type="Proteomes" id="UP000179807"/>
    </source>
</evidence>
<dbReference type="EMBL" id="MLAK01000993">
    <property type="protein sequence ID" value="OHS99682.1"/>
    <property type="molecule type" value="Genomic_DNA"/>
</dbReference>